<evidence type="ECO:0000313" key="4">
    <source>
        <dbReference type="Proteomes" id="UP001291999"/>
    </source>
</evidence>
<dbReference type="Proteomes" id="UP001291999">
    <property type="component" value="Unassembled WGS sequence"/>
</dbReference>
<feature type="chain" id="PRO_5046905480" evidence="1">
    <location>
        <begin position="30"/>
        <end position="804"/>
    </location>
</feature>
<dbReference type="Gene3D" id="2.60.40.10">
    <property type="entry name" value="Immunoglobulins"/>
    <property type="match status" value="2"/>
</dbReference>
<accession>A0ABU5KHP0</accession>
<dbReference type="RefSeq" id="WP_322425611.1">
    <property type="nucleotide sequence ID" value="NZ_JAXQPW010000008.1"/>
</dbReference>
<evidence type="ECO:0000256" key="1">
    <source>
        <dbReference type="SAM" id="SignalP"/>
    </source>
</evidence>
<comment type="caution">
    <text evidence="3">The sequence shown here is derived from an EMBL/GenBank/DDBJ whole genome shotgun (WGS) entry which is preliminary data.</text>
</comment>
<dbReference type="Pfam" id="PF16640">
    <property type="entry name" value="Big_3_5"/>
    <property type="match status" value="2"/>
</dbReference>
<dbReference type="InterPro" id="IPR032109">
    <property type="entry name" value="Big_3_5"/>
</dbReference>
<gene>
    <name evidence="3" type="ORF">SFC79_19570</name>
</gene>
<dbReference type="InterPro" id="IPR013211">
    <property type="entry name" value="LVIVD"/>
</dbReference>
<evidence type="ECO:0000313" key="3">
    <source>
        <dbReference type="EMBL" id="MDZ5663984.1"/>
    </source>
</evidence>
<keyword evidence="4" id="KW-1185">Reference proteome</keyword>
<name>A0ABU5KHP0_9ACTN</name>
<keyword evidence="1" id="KW-0732">Signal</keyword>
<dbReference type="EMBL" id="JAXQPW010000008">
    <property type="protein sequence ID" value="MDZ5663984.1"/>
    <property type="molecule type" value="Genomic_DNA"/>
</dbReference>
<feature type="domain" description="Bacterial Ig-like" evidence="2">
    <location>
        <begin position="612"/>
        <end position="700"/>
    </location>
</feature>
<evidence type="ECO:0000259" key="2">
    <source>
        <dbReference type="Pfam" id="PF16640"/>
    </source>
</evidence>
<dbReference type="InterPro" id="IPR013783">
    <property type="entry name" value="Ig-like_fold"/>
</dbReference>
<reference evidence="3 4" key="1">
    <citation type="submission" date="2023-11" db="EMBL/GenBank/DDBJ databases">
        <title>Novel species in genus Nocardioides.</title>
        <authorList>
            <person name="Zhou H."/>
        </authorList>
    </citation>
    <scope>NUCLEOTIDE SEQUENCE [LARGE SCALE GENOMIC DNA]</scope>
    <source>
        <strain evidence="3 4">S-58</strain>
    </source>
</reference>
<dbReference type="Pfam" id="PF08309">
    <property type="entry name" value="LVIVD"/>
    <property type="match status" value="1"/>
</dbReference>
<organism evidence="3 4">
    <name type="scientific">Nocardioides renjunii</name>
    <dbReference type="NCBI Taxonomy" id="3095075"/>
    <lineage>
        <taxon>Bacteria</taxon>
        <taxon>Bacillati</taxon>
        <taxon>Actinomycetota</taxon>
        <taxon>Actinomycetes</taxon>
        <taxon>Propionibacteriales</taxon>
        <taxon>Nocardioidaceae</taxon>
        <taxon>Nocardioides</taxon>
    </lineage>
</organism>
<proteinExistence type="predicted"/>
<sequence>MPQPRTRRPLRALPVLALVVALVPATAYAADDDPRIGLAPGYFPYSDASSNIELLDNDPREGAFDSPPGGPSINSDLAFTGDHAIVGNYLGFQVYDVSDPADPTLTGSFVCPGGQGDVSVFGDLLFFSVEQTSARVDCGTQGVQGSVSPERFRGVRIFDISDLAAPVQVGGVQTCRGSHTHTVVTDPDDPDNIYLYNSGTAGVRSGDELAGCENVNPNTTTGPVTTGNPAQWRIDVIKVPLAAPQDAAIVSQPRIFTDPETGAYNGLQNTLPGTQHPSGTNYSPLPNTNTCHDITAYPELGLAAGACQGNGILLDITDPANPQRIDAVSDPNFSYWHSATISNDGTKVIFTDEWGGGSGARCRVTDKPEWGADAIFDIVDSKMEFRSYYKLPAPQTAQENCVAHNGSLVPVPGRDIMVQAWYQGGLSVIDFTDSANPVELAYYDRGPIDTPNATGINLGGLWSTYWYNGNVFGSEIARGFDAFALQPSALLSADEIAAAGEAEVDEFNAQHQTELRWDPSFSVAGSYLDQAARSGALSGEPLAAVTASFAKARELSAQGASAAPLVRYHLNAALRLLGDNGDQGEARRAIVELRDSLPCAAGCKLPTSTTATHSPEPSTFGQASSATVTVDRVGTEGAAPSGNVVVSDNTGKQLGTAALARGAATVALPANLPVGTHTLTAAYAGDEANAASSATFTATVKAATQPPAEPVGSRTKVVVKPEKPRYGQDVTVVVSVKARGAEATGKVVVRIDGKKVASKRLSDGRLAVKVTKNLRVGKHTVVARYGGSDTVEASRDKATFRVVR</sequence>
<feature type="signal peptide" evidence="1">
    <location>
        <begin position="1"/>
        <end position="29"/>
    </location>
</feature>
<feature type="domain" description="Bacterial Ig-like" evidence="2">
    <location>
        <begin position="719"/>
        <end position="801"/>
    </location>
</feature>
<protein>
    <submittedName>
        <fullName evidence="3">Ig-like domain repeat protein</fullName>
    </submittedName>
</protein>